<reference evidence="2 3" key="1">
    <citation type="journal article" date="2018" name="BMC Genomics">
        <title>Comparative genome analyses reveal sequence features reflecting distinct modes of host-adaptation between dicot and monocot powdery mildew.</title>
        <authorList>
            <person name="Wu Y."/>
            <person name="Ma X."/>
            <person name="Pan Z."/>
            <person name="Kale S.D."/>
            <person name="Song Y."/>
            <person name="King H."/>
            <person name="Zhang Q."/>
            <person name="Presley C."/>
            <person name="Deng X."/>
            <person name="Wei C.I."/>
            <person name="Xiao S."/>
        </authorList>
    </citation>
    <scope>NUCLEOTIDE SEQUENCE [LARGE SCALE GENOMIC DNA]</scope>
    <source>
        <strain evidence="2">UCSC1</strain>
    </source>
</reference>
<evidence type="ECO:0000313" key="2">
    <source>
        <dbReference type="EMBL" id="RKF55866.1"/>
    </source>
</evidence>
<dbReference type="EMBL" id="MCBR01020037">
    <property type="protein sequence ID" value="RKF55866.1"/>
    <property type="molecule type" value="Genomic_DNA"/>
</dbReference>
<protein>
    <submittedName>
        <fullName evidence="2">Uncharacterized protein</fullName>
    </submittedName>
</protein>
<evidence type="ECO:0000313" key="3">
    <source>
        <dbReference type="Proteomes" id="UP000285405"/>
    </source>
</evidence>
<comment type="caution">
    <text evidence="2">The sequence shown here is derived from an EMBL/GenBank/DDBJ whole genome shotgun (WGS) entry which is preliminary data.</text>
</comment>
<dbReference type="Proteomes" id="UP000285405">
    <property type="component" value="Unassembled WGS sequence"/>
</dbReference>
<sequence>MGNSIGKETELDTMVNDTMDIDNLLSETAGPSRTYRLQESPSSWREMGREEGASETSSTLNEQNLARLIAEQIQLLVASLAAKVNELSSSITTNQPVL</sequence>
<organism evidence="2 3">
    <name type="scientific">Golovinomyces cichoracearum</name>
    <dbReference type="NCBI Taxonomy" id="62708"/>
    <lineage>
        <taxon>Eukaryota</taxon>
        <taxon>Fungi</taxon>
        <taxon>Dikarya</taxon>
        <taxon>Ascomycota</taxon>
        <taxon>Pezizomycotina</taxon>
        <taxon>Leotiomycetes</taxon>
        <taxon>Erysiphales</taxon>
        <taxon>Erysiphaceae</taxon>
        <taxon>Golovinomyces</taxon>
    </lineage>
</organism>
<gene>
    <name evidence="2" type="ORF">GcC1_200005</name>
</gene>
<proteinExistence type="predicted"/>
<feature type="region of interest" description="Disordered" evidence="1">
    <location>
        <begin position="27"/>
        <end position="60"/>
    </location>
</feature>
<feature type="compositionally biased region" description="Polar residues" evidence="1">
    <location>
        <begin position="27"/>
        <end position="43"/>
    </location>
</feature>
<evidence type="ECO:0000256" key="1">
    <source>
        <dbReference type="SAM" id="MobiDB-lite"/>
    </source>
</evidence>
<dbReference type="AlphaFoldDB" id="A0A420HEI5"/>
<accession>A0A420HEI5</accession>
<name>A0A420HEI5_9PEZI</name>